<dbReference type="VEuPathDB" id="TriTrypDB:ECC02_010370"/>
<comment type="caution">
    <text evidence="5">The sequence shown here is derived from an EMBL/GenBank/DDBJ whole genome shotgun (WGS) entry which is preliminary data.</text>
</comment>
<name>A0A7J6XQM7_TRYCR</name>
<dbReference type="SUPFAM" id="SSF49899">
    <property type="entry name" value="Concanavalin A-like lectins/glucanases"/>
    <property type="match status" value="1"/>
</dbReference>
<evidence type="ECO:0000256" key="2">
    <source>
        <dbReference type="SAM" id="MobiDB-lite"/>
    </source>
</evidence>
<dbReference type="PANTHER" id="PTHR10628">
    <property type="entry name" value="SIALIDASE"/>
    <property type="match status" value="1"/>
</dbReference>
<dbReference type="EMBL" id="JABDHM010000173">
    <property type="protein sequence ID" value="KAF5216824.1"/>
    <property type="molecule type" value="Genomic_DNA"/>
</dbReference>
<dbReference type="GO" id="GO:0004308">
    <property type="term" value="F:exo-alpha-sialidase activity"/>
    <property type="evidence" value="ECO:0007669"/>
    <property type="project" value="InterPro"/>
</dbReference>
<dbReference type="VEuPathDB" id="TriTrypDB:BCY84_14483"/>
<feature type="compositionally biased region" description="Polar residues" evidence="2">
    <location>
        <begin position="866"/>
        <end position="876"/>
    </location>
</feature>
<dbReference type="GO" id="GO:0009313">
    <property type="term" value="P:oligosaccharide catabolic process"/>
    <property type="evidence" value="ECO:0007669"/>
    <property type="project" value="TreeGrafter"/>
</dbReference>
<gene>
    <name evidence="5" type="ORF">ECC02_010370</name>
</gene>
<dbReference type="InterPro" id="IPR036278">
    <property type="entry name" value="Sialidase_sf"/>
</dbReference>
<evidence type="ECO:0008006" key="7">
    <source>
        <dbReference type="Google" id="ProtNLM"/>
    </source>
</evidence>
<dbReference type="CDD" id="cd15482">
    <property type="entry name" value="Sialidase_non-viral"/>
    <property type="match status" value="1"/>
</dbReference>
<feature type="domain" description="Sialidase" evidence="3">
    <location>
        <begin position="99"/>
        <end position="441"/>
    </location>
</feature>
<feature type="compositionally biased region" description="Basic and acidic residues" evidence="2">
    <location>
        <begin position="25"/>
        <end position="36"/>
    </location>
</feature>
<dbReference type="SUPFAM" id="SSF50939">
    <property type="entry name" value="Sialidases"/>
    <property type="match status" value="1"/>
</dbReference>
<evidence type="ECO:0000259" key="4">
    <source>
        <dbReference type="Pfam" id="PF22925"/>
    </source>
</evidence>
<evidence type="ECO:0000259" key="3">
    <source>
        <dbReference type="Pfam" id="PF13859"/>
    </source>
</evidence>
<feature type="region of interest" description="Disordered" evidence="2">
    <location>
        <begin position="751"/>
        <end position="786"/>
    </location>
</feature>
<dbReference type="InterPro" id="IPR008377">
    <property type="entry name" value="Sialidase_trypan"/>
</dbReference>
<evidence type="ECO:0000256" key="1">
    <source>
        <dbReference type="ARBA" id="ARBA00022737"/>
    </source>
</evidence>
<dbReference type="GO" id="GO:0016020">
    <property type="term" value="C:membrane"/>
    <property type="evidence" value="ECO:0007669"/>
    <property type="project" value="TreeGrafter"/>
</dbReference>
<dbReference type="Gene3D" id="2.60.120.200">
    <property type="match status" value="1"/>
</dbReference>
<feature type="compositionally biased region" description="Polar residues" evidence="2">
    <location>
        <begin position="844"/>
        <end position="855"/>
    </location>
</feature>
<feature type="region of interest" description="Disordered" evidence="2">
    <location>
        <begin position="13"/>
        <end position="39"/>
    </location>
</feature>
<evidence type="ECO:0000313" key="6">
    <source>
        <dbReference type="Proteomes" id="UP000583944"/>
    </source>
</evidence>
<dbReference type="InterPro" id="IPR026856">
    <property type="entry name" value="Sialidase_fam"/>
</dbReference>
<organism evidence="5 6">
    <name type="scientific">Trypanosoma cruzi</name>
    <dbReference type="NCBI Taxonomy" id="5693"/>
    <lineage>
        <taxon>Eukaryota</taxon>
        <taxon>Discoba</taxon>
        <taxon>Euglenozoa</taxon>
        <taxon>Kinetoplastea</taxon>
        <taxon>Metakinetoplastina</taxon>
        <taxon>Trypanosomatida</taxon>
        <taxon>Trypanosomatidae</taxon>
        <taxon>Trypanosoma</taxon>
        <taxon>Schizotrypanum</taxon>
    </lineage>
</organism>
<accession>A0A7J6XQM7</accession>
<dbReference type="AlphaFoldDB" id="A0A7J6XQM7"/>
<dbReference type="PANTHER" id="PTHR10628:SF30">
    <property type="entry name" value="EXO-ALPHA-SIALIDASE"/>
    <property type="match status" value="1"/>
</dbReference>
<evidence type="ECO:0000313" key="5">
    <source>
        <dbReference type="EMBL" id="KAF5216824.1"/>
    </source>
</evidence>
<dbReference type="Pfam" id="PF11052">
    <property type="entry name" value="Tr-sialidase_C"/>
    <property type="match status" value="1"/>
</dbReference>
<feature type="domain" description="Trans-sialidase C-terminal" evidence="4">
    <location>
        <begin position="501"/>
        <end position="719"/>
    </location>
</feature>
<dbReference type="GO" id="GO:0006689">
    <property type="term" value="P:ganglioside catabolic process"/>
    <property type="evidence" value="ECO:0007669"/>
    <property type="project" value="TreeGrafter"/>
</dbReference>
<sequence>MLSRVAAVMAPNAHNRRRVTGSSGRRREGRESEHQRPSMSRHFFRSAGLLLLFVMMCCGSGAAAAVEGNSEGKIIFKGEESFSDSMNATLVQAFDSFRAPSLVYVNGVVVATVEAHYTNSTDSKSCVSIAAKSMEIDGRTWTKGSAIVFDHYDVRIDRLLRPTAIVKEDGYEINALVGGYHTSGAPLKEVGDGYWTPRMADGKVSGEEDGKMEFEWNRVASTTNLRGILEDYSTNIKRFKQFLGGGGAGIMLEDNSYVLPIQALKDDGKEVSLVMLSKKLSFGWEFSEDTSRDGCIQPAVLEWEDRELVMMTSCDDGSRRVYWSGTMGRMWTVRYGTLSRVWGNSRTRTGHGVQGGFVSAKIDGQKVILVSRPVYSGEAGQETGRLHLWLTDMQRIYDVGPISAVGENVAASTLLYVAAKASSLKGGEPNKEKEKLYCSYEVAAAEGGKYSIAFLDLTERLEDVRKVLAAWKEKDAYIEKEYSCGNEKNNWSSDCDDGDLTKGLVGFLSNTSTGNTWSDEYLCVNATVKNGVPGADGGLTFQGSGAGAEWPVGKMGQNVPYYFANEKFTLMATVSIHKVPTEGSSSPIPLMGVKLSETDSTLIFGLSYTHDKKWRVAFNGSFLELTHGDDLRWEPNTKYHVALHMESDDGLMVYVDGETIYDSEEEDYEDDYGFAGALRSLMSSHSISHFYIGGDSERDSDNINVTVSNVLLYSRAFNKAQLKPLMKKNTVGTPDAVVPAPNVATQTIVASQSSGQPADEPVVTNEAQPSGNANGPAVSREASSPSVLDLSTSAAAWEVKEEAPSSSVELLPALSPTPSAGVRREVPETEESVSGVHMEGDQKYSPTNGAASTMEQAGKADEDSSRNVTTNDSMQHSIDREEDTDVLTAVGTNSSTDPATAHRNDNVSGGANAAPTHSSTAPVETKIPSELNATIPSDHELLLEHGQLGDLAAMALIGDSTVHGCVSRVLLLLLLGLWGTAALC</sequence>
<dbReference type="Gene3D" id="2.120.10.10">
    <property type="match status" value="1"/>
</dbReference>
<dbReference type="GO" id="GO:0005737">
    <property type="term" value="C:cytoplasm"/>
    <property type="evidence" value="ECO:0007669"/>
    <property type="project" value="TreeGrafter"/>
</dbReference>
<protein>
    <recommendedName>
        <fullName evidence="7">Trans-sialidase</fullName>
    </recommendedName>
</protein>
<dbReference type="Pfam" id="PF13859">
    <property type="entry name" value="BNR_3"/>
    <property type="match status" value="1"/>
</dbReference>
<dbReference type="InterPro" id="IPR021287">
    <property type="entry name" value="Trans-sialidase_CS"/>
</dbReference>
<proteinExistence type="predicted"/>
<dbReference type="Pfam" id="PF22925">
    <property type="entry name" value="TS_C"/>
    <property type="match status" value="1"/>
</dbReference>
<dbReference type="InterPro" id="IPR013320">
    <property type="entry name" value="ConA-like_dom_sf"/>
</dbReference>
<dbReference type="InterPro" id="IPR011040">
    <property type="entry name" value="Sialidase"/>
</dbReference>
<dbReference type="Proteomes" id="UP000583944">
    <property type="component" value="Unassembled WGS sequence"/>
</dbReference>
<feature type="region of interest" description="Disordered" evidence="2">
    <location>
        <begin position="802"/>
        <end position="923"/>
    </location>
</feature>
<dbReference type="InterPro" id="IPR055239">
    <property type="entry name" value="TS_C"/>
</dbReference>
<keyword evidence="1" id="KW-0677">Repeat</keyword>
<dbReference type="PRINTS" id="PR01803">
    <property type="entry name" value="TCSIALIDASE"/>
</dbReference>
<reference evidence="5 6" key="1">
    <citation type="journal article" date="2019" name="Genome Biol. Evol.">
        <title>Nanopore Sequencing Significantly Improves Genome Assembly of the Protozoan Parasite Trypanosoma cruzi.</title>
        <authorList>
            <person name="Diaz-Viraque F."/>
            <person name="Pita S."/>
            <person name="Greif G."/>
            <person name="de Souza R.C.M."/>
            <person name="Iraola G."/>
            <person name="Robello C."/>
        </authorList>
    </citation>
    <scope>NUCLEOTIDE SEQUENCE [LARGE SCALE GENOMIC DNA]</scope>
    <source>
        <strain evidence="5 6">Berenice</strain>
    </source>
</reference>